<protein>
    <submittedName>
        <fullName evidence="3">Phage major capsid protein, HK97 family</fullName>
    </submittedName>
</protein>
<dbReference type="AlphaFoldDB" id="A0A1G9GC13"/>
<dbReference type="NCBIfam" id="TIGR01554">
    <property type="entry name" value="major_cap_HK97"/>
    <property type="match status" value="1"/>
</dbReference>
<dbReference type="Pfam" id="PF05065">
    <property type="entry name" value="Phage_capsid"/>
    <property type="match status" value="1"/>
</dbReference>
<evidence type="ECO:0000313" key="4">
    <source>
        <dbReference type="Proteomes" id="UP000199382"/>
    </source>
</evidence>
<evidence type="ECO:0000259" key="2">
    <source>
        <dbReference type="Pfam" id="PF05065"/>
    </source>
</evidence>
<dbReference type="InterPro" id="IPR024455">
    <property type="entry name" value="Phage_capsid"/>
</dbReference>
<dbReference type="InterPro" id="IPR054612">
    <property type="entry name" value="Phage_capsid-like_C"/>
</dbReference>
<name>A0A1G9GC13_9RHOB</name>
<dbReference type="RefSeq" id="WP_170844681.1">
    <property type="nucleotide sequence ID" value="NZ_FNEK01000062.1"/>
</dbReference>
<comment type="subcellular location">
    <subcellularLocation>
        <location evidence="1">Virion</location>
    </subcellularLocation>
</comment>
<proteinExistence type="predicted"/>
<dbReference type="EMBL" id="FNEK01000062">
    <property type="protein sequence ID" value="SDK98167.1"/>
    <property type="molecule type" value="Genomic_DNA"/>
</dbReference>
<accession>A0A1G9GC13</accession>
<dbReference type="Gene3D" id="3.30.2320.10">
    <property type="entry name" value="hypothetical protein PF0899 domain"/>
    <property type="match status" value="1"/>
</dbReference>
<reference evidence="3 4" key="1">
    <citation type="submission" date="2016-10" db="EMBL/GenBank/DDBJ databases">
        <authorList>
            <person name="de Groot N.N."/>
        </authorList>
    </citation>
    <scope>NUCLEOTIDE SEQUENCE [LARGE SCALE GENOMIC DNA]</scope>
    <source>
        <strain evidence="3 4">DSM 25294</strain>
    </source>
</reference>
<feature type="domain" description="Phage capsid-like C-terminal" evidence="2">
    <location>
        <begin position="143"/>
        <end position="407"/>
    </location>
</feature>
<gene>
    <name evidence="3" type="ORF">SAMN04488026_106224</name>
</gene>
<dbReference type="STRING" id="571298.SAMN04488026_106224"/>
<evidence type="ECO:0000313" key="3">
    <source>
        <dbReference type="EMBL" id="SDK98167.1"/>
    </source>
</evidence>
<dbReference type="Gene3D" id="3.30.2400.10">
    <property type="entry name" value="Major capsid protein gp5"/>
    <property type="match status" value="1"/>
</dbReference>
<dbReference type="Proteomes" id="UP000199382">
    <property type="component" value="Unassembled WGS sequence"/>
</dbReference>
<dbReference type="SUPFAM" id="SSF56563">
    <property type="entry name" value="Major capsid protein gp5"/>
    <property type="match status" value="1"/>
</dbReference>
<evidence type="ECO:0000256" key="1">
    <source>
        <dbReference type="ARBA" id="ARBA00004328"/>
    </source>
</evidence>
<organism evidence="3 4">
    <name type="scientific">Aliiruegeria lutimaris</name>
    <dbReference type="NCBI Taxonomy" id="571298"/>
    <lineage>
        <taxon>Bacteria</taxon>
        <taxon>Pseudomonadati</taxon>
        <taxon>Pseudomonadota</taxon>
        <taxon>Alphaproteobacteria</taxon>
        <taxon>Rhodobacterales</taxon>
        <taxon>Roseobacteraceae</taxon>
        <taxon>Aliiruegeria</taxon>
    </lineage>
</organism>
<sequence>MNIQQLQTERRAKLREARALSRKMTAGTPEMEARQIEQEFDIVMTEVDEIDAQLEEQRDAAPAAPAIGVDVTARGSDGGVTDVPEVRTVGLKPEQRMADWINREQPRSEYADLELGAYFRSMVNGAHTDLEKRALTEGTDSAGGYTVPANLSARLIDLLRSESVVNRAGAVTVPLTSDQNVIAKLATDPVPAWRSENAAIAESDPTFSSVTLTPRSLAVMIKVSRELLADSLNLERELPRIMAVAMAKEWDRVALLGSGTAPEPEGVANATGIGTAALSGALTSYAPFITARTAIKTANANPTAYILHPRDEGTLAGLTASDSQPLMAPKAVEQIPMLTTTAIPTNGGTGTDESTIFCGDFRHLILGMRAQIQVEVIREAYAANHQYAFIAHFRGDVALAQPAAFHTTTAVQG</sequence>
<keyword evidence="4" id="KW-1185">Reference proteome</keyword>